<dbReference type="KEGG" id="dpx:DAPPUDRAFT_221069"/>
<dbReference type="InterPro" id="IPR000237">
    <property type="entry name" value="GRIP_dom"/>
</dbReference>
<dbReference type="OrthoDB" id="5807119at2759"/>
<dbReference type="OMA" id="KLIMEYE"/>
<evidence type="ECO:0000259" key="3">
    <source>
        <dbReference type="PROSITE" id="PS50913"/>
    </source>
</evidence>
<dbReference type="AlphaFoldDB" id="E9FV09"/>
<keyword evidence="5" id="KW-1185">Reference proteome</keyword>
<reference evidence="4 5" key="1">
    <citation type="journal article" date="2011" name="Science">
        <title>The ecoresponsive genome of Daphnia pulex.</title>
        <authorList>
            <person name="Colbourne J.K."/>
            <person name="Pfrender M.E."/>
            <person name="Gilbert D."/>
            <person name="Thomas W.K."/>
            <person name="Tucker A."/>
            <person name="Oakley T.H."/>
            <person name="Tokishita S."/>
            <person name="Aerts A."/>
            <person name="Arnold G.J."/>
            <person name="Basu M.K."/>
            <person name="Bauer D.J."/>
            <person name="Caceres C.E."/>
            <person name="Carmel L."/>
            <person name="Casola C."/>
            <person name="Choi J.H."/>
            <person name="Detter J.C."/>
            <person name="Dong Q."/>
            <person name="Dusheyko S."/>
            <person name="Eads B.D."/>
            <person name="Frohlich T."/>
            <person name="Geiler-Samerotte K.A."/>
            <person name="Gerlach D."/>
            <person name="Hatcher P."/>
            <person name="Jogdeo S."/>
            <person name="Krijgsveld J."/>
            <person name="Kriventseva E.V."/>
            <person name="Kultz D."/>
            <person name="Laforsch C."/>
            <person name="Lindquist E."/>
            <person name="Lopez J."/>
            <person name="Manak J.R."/>
            <person name="Muller J."/>
            <person name="Pangilinan J."/>
            <person name="Patwardhan R.P."/>
            <person name="Pitluck S."/>
            <person name="Pritham E.J."/>
            <person name="Rechtsteiner A."/>
            <person name="Rho M."/>
            <person name="Rogozin I.B."/>
            <person name="Sakarya O."/>
            <person name="Salamov A."/>
            <person name="Schaack S."/>
            <person name="Shapiro H."/>
            <person name="Shiga Y."/>
            <person name="Skalitzky C."/>
            <person name="Smith Z."/>
            <person name="Souvorov A."/>
            <person name="Sung W."/>
            <person name="Tang Z."/>
            <person name="Tsuchiya D."/>
            <person name="Tu H."/>
            <person name="Vos H."/>
            <person name="Wang M."/>
            <person name="Wolf Y.I."/>
            <person name="Yamagata H."/>
            <person name="Yamada T."/>
            <person name="Ye Y."/>
            <person name="Shaw J.R."/>
            <person name="Andrews J."/>
            <person name="Crease T.J."/>
            <person name="Tang H."/>
            <person name="Lucas S.M."/>
            <person name="Robertson H.M."/>
            <person name="Bork P."/>
            <person name="Koonin E.V."/>
            <person name="Zdobnov E.M."/>
            <person name="Grigoriev I.V."/>
            <person name="Lynch M."/>
            <person name="Boore J.L."/>
        </authorList>
    </citation>
    <scope>NUCLEOTIDE SEQUENCE [LARGE SCALE GENOMIC DNA]</scope>
</reference>
<gene>
    <name evidence="4" type="ORF">DAPPUDRAFT_221069</name>
</gene>
<feature type="region of interest" description="Disordered" evidence="2">
    <location>
        <begin position="343"/>
        <end position="364"/>
    </location>
</feature>
<evidence type="ECO:0000256" key="2">
    <source>
        <dbReference type="SAM" id="MobiDB-lite"/>
    </source>
</evidence>
<sequence>MAGVNPSLKGKPSSRIPRLQRSASFHGERRKSSITQEQEVTEEDLTEAQDDVGSLSSVCSVASCAVSSRAYPAYRKAVETACDFQKGNNSPKFTFHCSTPTNGCQGEYLTPTQRANRTIRQLKSLLKESEANSNYKDFEIQRLTRELVGLRLEHAQCEKRISGGDKESDGATHLTAPSLADSGHFDDLSYHPSQFKDSFAEKDADLYSGGWTAEKNRLTNAYLEKIENLTKQHTTEMQDVKSRFTDRLESALTQLSDSNTRYANLLTSHDLTREELERVEKEKVFLRQHIESLERKNAQLQNDMEERETLEYETREKELIQIESLTRELAEKTEMISELQSKLEDMSVVTDSSTTPSNDQGDCSETQHLQTVASALEQQEELKNSCSRKCLNKDSKDDTNHINQPSTADPSILLKFLRSAIFYLLTDSENGAEHLRAIQSILEFSPEERYAVERAARHGYL</sequence>
<evidence type="ECO:0000313" key="5">
    <source>
        <dbReference type="Proteomes" id="UP000000305"/>
    </source>
</evidence>
<feature type="coiled-coil region" evidence="1">
    <location>
        <begin position="112"/>
        <end position="160"/>
    </location>
</feature>
<keyword evidence="1" id="KW-0175">Coiled coil</keyword>
<dbReference type="PROSITE" id="PS50913">
    <property type="entry name" value="GRIP"/>
    <property type="match status" value="1"/>
</dbReference>
<dbReference type="EMBL" id="GL732525">
    <property type="protein sequence ID" value="EFX88824.1"/>
    <property type="molecule type" value="Genomic_DNA"/>
</dbReference>
<name>E9FV09_DAPPU</name>
<feature type="domain" description="GRIP" evidence="3">
    <location>
        <begin position="407"/>
        <end position="455"/>
    </location>
</feature>
<proteinExistence type="predicted"/>
<feature type="region of interest" description="Disordered" evidence="2">
    <location>
        <begin position="161"/>
        <end position="183"/>
    </location>
</feature>
<feature type="compositionally biased region" description="Basic and acidic residues" evidence="2">
    <location>
        <begin position="161"/>
        <end position="170"/>
    </location>
</feature>
<dbReference type="Pfam" id="PF01465">
    <property type="entry name" value="GRIP"/>
    <property type="match status" value="1"/>
</dbReference>
<protein>
    <recommendedName>
        <fullName evidence="3">GRIP domain-containing protein</fullName>
    </recommendedName>
</protein>
<dbReference type="STRING" id="6669.E9FV09"/>
<dbReference type="PhylomeDB" id="E9FV09"/>
<feature type="compositionally biased region" description="Acidic residues" evidence="2">
    <location>
        <begin position="39"/>
        <end position="48"/>
    </location>
</feature>
<accession>E9FV09</accession>
<dbReference type="FunCoup" id="E9FV09">
    <property type="interactions" value="8"/>
</dbReference>
<feature type="coiled-coil region" evidence="1">
    <location>
        <begin position="223"/>
        <end position="342"/>
    </location>
</feature>
<organism evidence="4 5">
    <name type="scientific">Daphnia pulex</name>
    <name type="common">Water flea</name>
    <dbReference type="NCBI Taxonomy" id="6669"/>
    <lineage>
        <taxon>Eukaryota</taxon>
        <taxon>Metazoa</taxon>
        <taxon>Ecdysozoa</taxon>
        <taxon>Arthropoda</taxon>
        <taxon>Crustacea</taxon>
        <taxon>Branchiopoda</taxon>
        <taxon>Diplostraca</taxon>
        <taxon>Cladocera</taxon>
        <taxon>Anomopoda</taxon>
        <taxon>Daphniidae</taxon>
        <taxon>Daphnia</taxon>
    </lineage>
</organism>
<dbReference type="InParanoid" id="E9FV09"/>
<dbReference type="eggNOG" id="ENOG502RVFC">
    <property type="taxonomic scope" value="Eukaryota"/>
</dbReference>
<dbReference type="HOGENOM" id="CLU_013488_1_0_1"/>
<evidence type="ECO:0000256" key="1">
    <source>
        <dbReference type="SAM" id="Coils"/>
    </source>
</evidence>
<feature type="region of interest" description="Disordered" evidence="2">
    <location>
        <begin position="1"/>
        <end position="48"/>
    </location>
</feature>
<dbReference type="Proteomes" id="UP000000305">
    <property type="component" value="Unassembled WGS sequence"/>
</dbReference>
<feature type="compositionally biased region" description="Polar residues" evidence="2">
    <location>
        <begin position="349"/>
        <end position="364"/>
    </location>
</feature>
<evidence type="ECO:0000313" key="4">
    <source>
        <dbReference type="EMBL" id="EFX88824.1"/>
    </source>
</evidence>